<proteinExistence type="predicted"/>
<feature type="transmembrane region" description="Helical" evidence="1">
    <location>
        <begin position="114"/>
        <end position="133"/>
    </location>
</feature>
<keyword evidence="1" id="KW-0812">Transmembrane</keyword>
<accession>A0A0T7G138</accession>
<dbReference type="RefSeq" id="WP_172745686.1">
    <property type="nucleotide sequence ID" value="NZ_CCRH01000026.1"/>
</dbReference>
<gene>
    <name evidence="2" type="ORF">NGAL_HAMBI1145_56520</name>
</gene>
<name>A0A0T7G138_NEOGA</name>
<protein>
    <recommendedName>
        <fullName evidence="4">Glycosyltransferase RgtA/B/C/D-like domain-containing protein</fullName>
    </recommendedName>
</protein>
<evidence type="ECO:0000256" key="1">
    <source>
        <dbReference type="SAM" id="Phobius"/>
    </source>
</evidence>
<sequence length="509" mass="57378">MLAWFLNERHFTLKLLIVSFVLNGAMAFSRGASYWFDTIAYFEIARVIADPAAFHQLNESNFGLLFQHIVPGLPLLILLFEEIFGTMLWPAFAVLQYGLSAAVCVYFARGFDGLINRSSQLILVVLIETFAYYSDFHSAILTESLSASLALLIIAVTVRCLDGKYPLYRALISLLILTFIGCQFRSYLVVIGAGCSALAVFERRRFRQFWLYGVVAVVAVASAVAYPAYRAAAGGRFKPLNVNALMLMHTSYVAWDLDARSQRALDSVVFDPVIREKLTLQREALNMNDVLKLVSDLEARGLSRDQAGDLINTASKTVRTQSTEIMLRQLQLSLSSLGFQYLATCCDSSRALRRGFDGEAMLDHLKRYYRWNAGLAKNYQRTFEAYNAIYLQPPYLYSQAAIDWYTSRVRPYIFDQAYMFRPALGITRLIPPDFFVILGLAGFITARRNWQMISILIICMAPIYAATLMATVVGNTRYSHPLWPLYFLGLVVVGERAANKFKPSPQTTS</sequence>
<feature type="transmembrane region" description="Helical" evidence="1">
    <location>
        <begin position="209"/>
        <end position="229"/>
    </location>
</feature>
<evidence type="ECO:0000313" key="2">
    <source>
        <dbReference type="EMBL" id="CDZ40976.1"/>
    </source>
</evidence>
<keyword evidence="1" id="KW-0472">Membrane</keyword>
<feature type="transmembrane region" description="Helical" evidence="1">
    <location>
        <begin position="170"/>
        <end position="200"/>
    </location>
</feature>
<dbReference type="Proteomes" id="UP000046176">
    <property type="component" value="Unassembled WGS sequence"/>
</dbReference>
<evidence type="ECO:0000313" key="3">
    <source>
        <dbReference type="Proteomes" id="UP000046176"/>
    </source>
</evidence>
<dbReference type="EMBL" id="CCRH01000026">
    <property type="protein sequence ID" value="CDZ40976.1"/>
    <property type="molecule type" value="Genomic_DNA"/>
</dbReference>
<feature type="transmembrane region" description="Helical" evidence="1">
    <location>
        <begin position="87"/>
        <end position="108"/>
    </location>
</feature>
<keyword evidence="1" id="KW-1133">Transmembrane helix</keyword>
<dbReference type="AlphaFoldDB" id="A0A0T7G138"/>
<reference evidence="2 3" key="1">
    <citation type="submission" date="2014-08" db="EMBL/GenBank/DDBJ databases">
        <authorList>
            <person name="Chen Y.-H."/>
        </authorList>
    </citation>
    <scope>NUCLEOTIDE SEQUENCE [LARGE SCALE GENOMIC DNA]</scope>
</reference>
<organism evidence="2 3">
    <name type="scientific">Neorhizobium galegae bv. officinalis</name>
    <dbReference type="NCBI Taxonomy" id="323656"/>
    <lineage>
        <taxon>Bacteria</taxon>
        <taxon>Pseudomonadati</taxon>
        <taxon>Pseudomonadota</taxon>
        <taxon>Alphaproteobacteria</taxon>
        <taxon>Hyphomicrobiales</taxon>
        <taxon>Rhizobiaceae</taxon>
        <taxon>Rhizobium/Agrobacterium group</taxon>
        <taxon>Neorhizobium</taxon>
    </lineage>
</organism>
<feature type="transmembrane region" description="Helical" evidence="1">
    <location>
        <begin position="429"/>
        <end position="446"/>
    </location>
</feature>
<evidence type="ECO:0008006" key="4">
    <source>
        <dbReference type="Google" id="ProtNLM"/>
    </source>
</evidence>
<feature type="transmembrane region" description="Helical" evidence="1">
    <location>
        <begin position="453"/>
        <end position="474"/>
    </location>
</feature>